<dbReference type="AlphaFoldDB" id="A0A8D8ZIF3"/>
<reference evidence="2" key="1">
    <citation type="submission" date="2021-05" db="EMBL/GenBank/DDBJ databases">
        <authorList>
            <person name="Alioto T."/>
            <person name="Alioto T."/>
            <person name="Gomez Garrido J."/>
        </authorList>
    </citation>
    <scope>NUCLEOTIDE SEQUENCE</scope>
</reference>
<proteinExistence type="predicted"/>
<keyword evidence="1" id="KW-0472">Membrane</keyword>
<name>A0A8D8ZIF3_9HEMI</name>
<evidence type="ECO:0000256" key="1">
    <source>
        <dbReference type="SAM" id="Phobius"/>
    </source>
</evidence>
<feature type="transmembrane region" description="Helical" evidence="1">
    <location>
        <begin position="53"/>
        <end position="75"/>
    </location>
</feature>
<keyword evidence="1" id="KW-1133">Transmembrane helix</keyword>
<evidence type="ECO:0000313" key="2">
    <source>
        <dbReference type="EMBL" id="CAG6748052.1"/>
    </source>
</evidence>
<feature type="transmembrane region" description="Helical" evidence="1">
    <location>
        <begin position="87"/>
        <end position="107"/>
    </location>
</feature>
<sequence>MIKRDLIFELYRDPNCLGLTVSRSFSYNNSFLFFFLPPSPVLFCFWYKRFVFLFLLTWTYCFMSSFMSLFFFYLFPSFLFLPFLCPFSYSFFFFFPIAPLSSFVSVSHSPSTLESRKSESVEIFPYKPMYFLAS</sequence>
<keyword evidence="1" id="KW-0812">Transmembrane</keyword>
<protein>
    <submittedName>
        <fullName evidence="2">Uncharacterized protein</fullName>
    </submittedName>
</protein>
<organism evidence="2">
    <name type="scientific">Cacopsylla melanoneura</name>
    <dbReference type="NCBI Taxonomy" id="428564"/>
    <lineage>
        <taxon>Eukaryota</taxon>
        <taxon>Metazoa</taxon>
        <taxon>Ecdysozoa</taxon>
        <taxon>Arthropoda</taxon>
        <taxon>Hexapoda</taxon>
        <taxon>Insecta</taxon>
        <taxon>Pterygota</taxon>
        <taxon>Neoptera</taxon>
        <taxon>Paraneoptera</taxon>
        <taxon>Hemiptera</taxon>
        <taxon>Sternorrhyncha</taxon>
        <taxon>Psylloidea</taxon>
        <taxon>Psyllidae</taxon>
        <taxon>Psyllinae</taxon>
        <taxon>Cacopsylla</taxon>
    </lineage>
</organism>
<dbReference type="EMBL" id="HBUF01517010">
    <property type="protein sequence ID" value="CAG6748052.1"/>
    <property type="molecule type" value="Transcribed_RNA"/>
</dbReference>
<feature type="transmembrane region" description="Helical" evidence="1">
    <location>
        <begin position="27"/>
        <end position="46"/>
    </location>
</feature>
<accession>A0A8D8ZIF3</accession>